<dbReference type="SUPFAM" id="SSF54506">
    <property type="entry name" value="Diaminopimelate epimerase-like"/>
    <property type="match status" value="1"/>
</dbReference>
<name>A0ABD3I6Q4_9MARC</name>
<comment type="similarity">
    <text evidence="1">Belongs to the PhzF family.</text>
</comment>
<dbReference type="AlphaFoldDB" id="A0ABD3I6Q4"/>
<dbReference type="EMBL" id="JBJQOH010000002">
    <property type="protein sequence ID" value="KAL3698125.1"/>
    <property type="molecule type" value="Genomic_DNA"/>
</dbReference>
<reference evidence="3 4" key="1">
    <citation type="submission" date="2024-09" db="EMBL/GenBank/DDBJ databases">
        <title>Chromosome-scale assembly of Riccia sorocarpa.</title>
        <authorList>
            <person name="Paukszto L."/>
        </authorList>
    </citation>
    <scope>NUCLEOTIDE SEQUENCE [LARGE SCALE GENOMIC DNA]</scope>
    <source>
        <strain evidence="3">LP-2024</strain>
        <tissue evidence="3">Aerial parts of the thallus</tissue>
    </source>
</reference>
<comment type="caution">
    <text evidence="3">The sequence shown here is derived from an EMBL/GenBank/DDBJ whole genome shotgun (WGS) entry which is preliminary data.</text>
</comment>
<protein>
    <submittedName>
        <fullName evidence="3">Uncharacterized protein</fullName>
    </submittedName>
</protein>
<dbReference type="Pfam" id="PF02567">
    <property type="entry name" value="PhzC-PhzF"/>
    <property type="match status" value="1"/>
</dbReference>
<dbReference type="PANTHER" id="PTHR13774">
    <property type="entry name" value="PHENAZINE BIOSYNTHESIS PROTEIN"/>
    <property type="match status" value="1"/>
</dbReference>
<sequence length="125" mass="13470">MKKQTYRILRRLNGEKLDFPLSMAAHVDAAEAGRVSDALELAVVWVGRTELGINEDHVTGSAHTTLGPYWALETAKLGKNALEAYQASARGGQITVRVDNSAGRVYLRGGVVLVMAGTLLNTFCV</sequence>
<proteinExistence type="inferred from homology"/>
<evidence type="ECO:0000256" key="2">
    <source>
        <dbReference type="ARBA" id="ARBA00023235"/>
    </source>
</evidence>
<accession>A0ABD3I6Q4</accession>
<keyword evidence="2" id="KW-0413">Isomerase</keyword>
<evidence type="ECO:0000313" key="4">
    <source>
        <dbReference type="Proteomes" id="UP001633002"/>
    </source>
</evidence>
<organism evidence="3 4">
    <name type="scientific">Riccia sorocarpa</name>
    <dbReference type="NCBI Taxonomy" id="122646"/>
    <lineage>
        <taxon>Eukaryota</taxon>
        <taxon>Viridiplantae</taxon>
        <taxon>Streptophyta</taxon>
        <taxon>Embryophyta</taxon>
        <taxon>Marchantiophyta</taxon>
        <taxon>Marchantiopsida</taxon>
        <taxon>Marchantiidae</taxon>
        <taxon>Marchantiales</taxon>
        <taxon>Ricciaceae</taxon>
        <taxon>Riccia</taxon>
    </lineage>
</organism>
<dbReference type="Gene3D" id="3.10.310.10">
    <property type="entry name" value="Diaminopimelate Epimerase, Chain A, domain 1"/>
    <property type="match status" value="1"/>
</dbReference>
<keyword evidence="4" id="KW-1185">Reference proteome</keyword>
<dbReference type="PANTHER" id="PTHR13774:SF17">
    <property type="entry name" value="PHENAZINE BIOSYNTHESIS-LIKE DOMAIN-CONTAINING PROTEIN"/>
    <property type="match status" value="1"/>
</dbReference>
<evidence type="ECO:0000313" key="3">
    <source>
        <dbReference type="EMBL" id="KAL3698125.1"/>
    </source>
</evidence>
<evidence type="ECO:0000256" key="1">
    <source>
        <dbReference type="ARBA" id="ARBA00008270"/>
    </source>
</evidence>
<dbReference type="GO" id="GO:0016853">
    <property type="term" value="F:isomerase activity"/>
    <property type="evidence" value="ECO:0007669"/>
    <property type="project" value="UniProtKB-KW"/>
</dbReference>
<dbReference type="Proteomes" id="UP001633002">
    <property type="component" value="Unassembled WGS sequence"/>
</dbReference>
<gene>
    <name evidence="3" type="ORF">R1sor_012201</name>
</gene>
<dbReference type="InterPro" id="IPR003719">
    <property type="entry name" value="Phenazine_PhzF-like"/>
</dbReference>